<evidence type="ECO:0000313" key="10">
    <source>
        <dbReference type="EMBL" id="CAB4038584.1"/>
    </source>
</evidence>
<keyword evidence="12" id="KW-1185">Reference proteome</keyword>
<evidence type="ECO:0000256" key="1">
    <source>
        <dbReference type="ARBA" id="ARBA00022441"/>
    </source>
</evidence>
<dbReference type="InterPro" id="IPR001293">
    <property type="entry name" value="Znf_TRAF"/>
</dbReference>
<dbReference type="PANTHER" id="PTHR46260:SF3">
    <property type="entry name" value="RING-TYPE DOMAIN-CONTAINING PROTEIN"/>
    <property type="match status" value="1"/>
</dbReference>
<evidence type="ECO:0000256" key="7">
    <source>
        <dbReference type="SAM" id="Coils"/>
    </source>
</evidence>
<evidence type="ECO:0000259" key="8">
    <source>
        <dbReference type="PROSITE" id="PS50089"/>
    </source>
</evidence>
<feature type="domain" description="TRAF-type" evidence="9">
    <location>
        <begin position="107"/>
        <end position="150"/>
    </location>
</feature>
<evidence type="ECO:0000256" key="2">
    <source>
        <dbReference type="ARBA" id="ARBA00022723"/>
    </source>
</evidence>
<dbReference type="AlphaFoldDB" id="A0A6S7K761"/>
<evidence type="ECO:0000313" key="12">
    <source>
        <dbReference type="Proteomes" id="UP001152795"/>
    </source>
</evidence>
<comment type="caution">
    <text evidence="10">The sequence shown here is derived from an EMBL/GenBank/DDBJ whole genome shotgun (WGS) entry which is preliminary data.</text>
</comment>
<dbReference type="Pfam" id="PF24681">
    <property type="entry name" value="Kelch_KLHDC2_KLHL20_DRC7"/>
    <property type="match status" value="1"/>
</dbReference>
<gene>
    <name evidence="11" type="ORF">PACLA_8A063681</name>
    <name evidence="10" type="ORF">PACLA_8A064522</name>
</gene>
<sequence length="532" mass="60488">MASYIQGYDEDRFTITVNRNFLCLICFNVLRDPVLCPGNQHCFCRACITRHLERSQRCPTCADKLTVDTLIKPNRMVKDYLNELNIHCIYINRGCQEIVQLQHLERHEAICGFLPLVCTNQGCGITLNRRDLIRHDSEECEFRQMKCKSCGEMTKMLADIEQRMAITETKMSNMETKMERNIAGIKTDMEEKFEAMNDEVKGLKSALIDGFNQMKDVLVKTEDTKEENTRKVRNIASGDKENIIVAGGKGTASVQIFNWPQRTWSPLQSMPEVRHGASSYVYNKDVRIAGGYCPGSAHLDSTIRIDKDPYPDLLAHWSGCAVKLPETLAFHSSDLYNDQLIVSGGYNGNLKETSNCIHEVQLVHPYTVKTSAKMPEPRRGHSTEIFEDHLLIVGGSTTRRYQDNLNSVVLYDIKNNECKQLTPLPYAVSSMATVRWGDNIVVIGGIDKQGKKLDTVLIYNVMTEHSHMLPPMKCNRFGCTAVVIRNNIVVLGGRDEQLRDLKSVEAFNFDRYSWEELPEMCQARWLHTATVV</sequence>
<keyword evidence="3" id="KW-0677">Repeat</keyword>
<keyword evidence="2 6" id="KW-0479">Metal-binding</keyword>
<dbReference type="InterPro" id="IPR013083">
    <property type="entry name" value="Znf_RING/FYVE/PHD"/>
</dbReference>
<dbReference type="SUPFAM" id="SSF57850">
    <property type="entry name" value="RING/U-box"/>
    <property type="match status" value="1"/>
</dbReference>
<keyword evidence="1" id="KW-0880">Kelch repeat</keyword>
<dbReference type="PROSITE" id="PS50089">
    <property type="entry name" value="ZF_RING_2"/>
    <property type="match status" value="1"/>
</dbReference>
<evidence type="ECO:0000313" key="11">
    <source>
        <dbReference type="EMBL" id="CAB4039054.1"/>
    </source>
</evidence>
<dbReference type="Gene3D" id="3.30.40.10">
    <property type="entry name" value="Zinc/RING finger domain, C3HC4 (zinc finger)"/>
    <property type="match status" value="2"/>
</dbReference>
<dbReference type="SUPFAM" id="SSF117281">
    <property type="entry name" value="Kelch motif"/>
    <property type="match status" value="2"/>
</dbReference>
<evidence type="ECO:0000256" key="3">
    <source>
        <dbReference type="ARBA" id="ARBA00022737"/>
    </source>
</evidence>
<dbReference type="Gene3D" id="2.120.10.80">
    <property type="entry name" value="Kelch-type beta propeller"/>
    <property type="match status" value="2"/>
</dbReference>
<dbReference type="Pfam" id="PF13923">
    <property type="entry name" value="zf-C3HC4_2"/>
    <property type="match status" value="1"/>
</dbReference>
<dbReference type="InterPro" id="IPR015915">
    <property type="entry name" value="Kelch-typ_b-propeller"/>
</dbReference>
<dbReference type="Pfam" id="PF02176">
    <property type="entry name" value="zf-TRAF"/>
    <property type="match status" value="1"/>
</dbReference>
<evidence type="ECO:0000259" key="9">
    <source>
        <dbReference type="PROSITE" id="PS50145"/>
    </source>
</evidence>
<dbReference type="OrthoDB" id="4788989at2759"/>
<keyword evidence="7" id="KW-0175">Coiled coil</keyword>
<dbReference type="EMBL" id="CACRXK020024896">
    <property type="protein sequence ID" value="CAB4039054.1"/>
    <property type="molecule type" value="Genomic_DNA"/>
</dbReference>
<dbReference type="InterPro" id="IPR006652">
    <property type="entry name" value="Kelch_1"/>
</dbReference>
<dbReference type="SMART" id="SM00612">
    <property type="entry name" value="Kelch"/>
    <property type="match status" value="5"/>
</dbReference>
<dbReference type="PANTHER" id="PTHR46260">
    <property type="entry name" value="RING-TYPE DOMAIN-CONTAINING PROTEIN"/>
    <property type="match status" value="1"/>
</dbReference>
<dbReference type="GO" id="GO:0008270">
    <property type="term" value="F:zinc ion binding"/>
    <property type="evidence" value="ECO:0007669"/>
    <property type="project" value="UniProtKB-KW"/>
</dbReference>
<proteinExistence type="predicted"/>
<dbReference type="InterPro" id="IPR001841">
    <property type="entry name" value="Znf_RING"/>
</dbReference>
<dbReference type="EMBL" id="CACRXK020024372">
    <property type="protein sequence ID" value="CAB4038584.1"/>
    <property type="molecule type" value="Genomic_DNA"/>
</dbReference>
<reference evidence="10" key="1">
    <citation type="submission" date="2020-04" db="EMBL/GenBank/DDBJ databases">
        <authorList>
            <person name="Alioto T."/>
            <person name="Alioto T."/>
            <person name="Gomez Garrido J."/>
        </authorList>
    </citation>
    <scope>NUCLEOTIDE SEQUENCE</scope>
    <source>
        <strain evidence="10">A484AB</strain>
    </source>
</reference>
<dbReference type="InterPro" id="IPR051746">
    <property type="entry name" value="Kelch_domain_containing_8"/>
</dbReference>
<accession>A0A6S7K761</accession>
<feature type="domain" description="RING-type" evidence="8">
    <location>
        <begin position="23"/>
        <end position="61"/>
    </location>
</feature>
<evidence type="ECO:0000256" key="6">
    <source>
        <dbReference type="PROSITE-ProRule" id="PRU00207"/>
    </source>
</evidence>
<keyword evidence="4 6" id="KW-0863">Zinc-finger</keyword>
<organism evidence="10 12">
    <name type="scientific">Paramuricea clavata</name>
    <name type="common">Red gorgonian</name>
    <name type="synonym">Violescent sea-whip</name>
    <dbReference type="NCBI Taxonomy" id="317549"/>
    <lineage>
        <taxon>Eukaryota</taxon>
        <taxon>Metazoa</taxon>
        <taxon>Cnidaria</taxon>
        <taxon>Anthozoa</taxon>
        <taxon>Octocorallia</taxon>
        <taxon>Malacalcyonacea</taxon>
        <taxon>Plexauridae</taxon>
        <taxon>Paramuricea</taxon>
    </lineage>
</organism>
<feature type="zinc finger region" description="TRAF-type" evidence="6">
    <location>
        <begin position="107"/>
        <end position="150"/>
    </location>
</feature>
<dbReference type="PROSITE" id="PS50145">
    <property type="entry name" value="ZF_TRAF"/>
    <property type="match status" value="1"/>
</dbReference>
<protein>
    <submittedName>
        <fullName evidence="10">RING finger 151-like</fullName>
    </submittedName>
</protein>
<keyword evidence="5 6" id="KW-0862">Zinc</keyword>
<feature type="coiled-coil region" evidence="7">
    <location>
        <begin position="157"/>
        <end position="206"/>
    </location>
</feature>
<dbReference type="SUPFAM" id="SSF49599">
    <property type="entry name" value="TRAF domain-like"/>
    <property type="match status" value="1"/>
</dbReference>
<evidence type="ECO:0000256" key="5">
    <source>
        <dbReference type="ARBA" id="ARBA00022833"/>
    </source>
</evidence>
<evidence type="ECO:0000256" key="4">
    <source>
        <dbReference type="ARBA" id="ARBA00022771"/>
    </source>
</evidence>
<dbReference type="Proteomes" id="UP001152795">
    <property type="component" value="Unassembled WGS sequence"/>
</dbReference>
<name>A0A6S7K761_PARCT</name>